<dbReference type="RefSeq" id="WP_182413013.1">
    <property type="nucleotide sequence ID" value="NZ_CP055153.1"/>
</dbReference>
<dbReference type="Gene3D" id="3.20.20.80">
    <property type="entry name" value="Glycosidases"/>
    <property type="match status" value="1"/>
</dbReference>
<sequence>MKFLKYLLFALIFTVFQAGAVAPAVHVWEMQELTFTAKNSYKNAYTDVTVWVDVTGPDFQKRVYGFWDGGNTFHLRLVATKPGTWRWKSGSNQKDAGLIGKTGSFTAINWSEKEKNENPLRRGFLRPSANQHALNHADGTPYFAIGDTWYPLGANRFKWYDDDKERPIGPEAGFKDYVRLRKAQGYNWVNVIAAFPNWKTDDKSWHIIMNDSAKTTVRSAWLEFGTGSAKNMDNEGGRPFFFPGKVPGYENYFPDMDRINPEYFKYLDRKIAYLNANGFVPFIEVSRRDAGLLWYKYYGWPDSYSRFIQYIFSRYQAYNTVLSPIHLDIIDETVSPDDYVAAIQAMEKKYGPPPFGNLLSANANPSTLENWGEDSWVTLHQIGNMREHNNYWYLTEIFNLKNPRPALNGEPYYSGYKDNRGPGSANYTRGADGGTERDNAFVRSGMYGSFLSGGLAGHVYGAEGIWGGDIEPAAPIHMWDAFQWRSGAEMQYLKTFAFSIGKRYQDLVPLADLVSPNKNHDILSYEGWAYCARTPDKNLFLAYFEKGCPQAEIRGARLNSIYRAQWFNPRNGTWQDVGNGKLAASKIGIIKLPKLPEDVDWGLKLVYEGPQAKKAFK</sequence>
<evidence type="ECO:0000313" key="4">
    <source>
        <dbReference type="EMBL" id="QMU30567.1"/>
    </source>
</evidence>
<evidence type="ECO:0000259" key="2">
    <source>
        <dbReference type="Pfam" id="PF13204"/>
    </source>
</evidence>
<keyword evidence="5" id="KW-1185">Reference proteome</keyword>
<keyword evidence="1" id="KW-0732">Signal</keyword>
<dbReference type="Pfam" id="PF13204">
    <property type="entry name" value="Apiosidase"/>
    <property type="match status" value="1"/>
</dbReference>
<gene>
    <name evidence="4" type="ORF">HUW48_22200</name>
</gene>
<protein>
    <submittedName>
        <fullName evidence="4">DUF4038 domain-containing protein</fullName>
    </submittedName>
</protein>
<dbReference type="InterPro" id="IPR013783">
    <property type="entry name" value="Ig-like_fold"/>
</dbReference>
<dbReference type="InterPro" id="IPR017853">
    <property type="entry name" value="GH"/>
</dbReference>
<dbReference type="Proteomes" id="UP000514509">
    <property type="component" value="Chromosome"/>
</dbReference>
<dbReference type="PANTHER" id="PTHR37836">
    <property type="entry name" value="LMO1036 PROTEIN"/>
    <property type="match status" value="1"/>
</dbReference>
<accession>A0A7L7LCU1</accession>
<organism evidence="4 5">
    <name type="scientific">Adhaeribacter radiodurans</name>
    <dbReference type="NCBI Taxonomy" id="2745197"/>
    <lineage>
        <taxon>Bacteria</taxon>
        <taxon>Pseudomonadati</taxon>
        <taxon>Bacteroidota</taxon>
        <taxon>Cytophagia</taxon>
        <taxon>Cytophagales</taxon>
        <taxon>Hymenobacteraceae</taxon>
        <taxon>Adhaeribacter</taxon>
    </lineage>
</organism>
<dbReference type="KEGG" id="add:HUW48_22200"/>
<name>A0A7L7LCU1_9BACT</name>
<dbReference type="SUPFAM" id="SSF51445">
    <property type="entry name" value="(Trans)glycosidases"/>
    <property type="match status" value="1"/>
</dbReference>
<proteinExistence type="predicted"/>
<feature type="signal peptide" evidence="1">
    <location>
        <begin position="1"/>
        <end position="20"/>
    </location>
</feature>
<evidence type="ECO:0000259" key="3">
    <source>
        <dbReference type="Pfam" id="PF16586"/>
    </source>
</evidence>
<dbReference type="EMBL" id="CP055153">
    <property type="protein sequence ID" value="QMU30567.1"/>
    <property type="molecule type" value="Genomic_DNA"/>
</dbReference>
<reference evidence="4 5" key="1">
    <citation type="submission" date="2020-08" db="EMBL/GenBank/DDBJ databases">
        <title>Adhaeribacter dokdonensis sp. nov., isolated from the rhizosphere of Elymus tsukushiensis, a plant native to the Dokdo Islands, Republic of Korea.</title>
        <authorList>
            <person name="Ghim S.Y."/>
        </authorList>
    </citation>
    <scope>NUCLEOTIDE SEQUENCE [LARGE SCALE GENOMIC DNA]</scope>
    <source>
        <strain evidence="4 5">KUDC8001</strain>
    </source>
</reference>
<feature type="chain" id="PRO_5029520596" evidence="1">
    <location>
        <begin position="21"/>
        <end position="617"/>
    </location>
</feature>
<evidence type="ECO:0000256" key="1">
    <source>
        <dbReference type="SAM" id="SignalP"/>
    </source>
</evidence>
<feature type="domain" description="Apiosidase-like catalytic" evidence="2">
    <location>
        <begin position="128"/>
        <end position="496"/>
    </location>
</feature>
<dbReference type="InterPro" id="IPR032260">
    <property type="entry name" value="DUF5060"/>
</dbReference>
<dbReference type="InterPro" id="IPR025277">
    <property type="entry name" value="Apiosidase-like_cat_dom"/>
</dbReference>
<feature type="domain" description="DUF5060" evidence="3">
    <location>
        <begin position="25"/>
        <end position="92"/>
    </location>
</feature>
<dbReference type="PANTHER" id="PTHR37836:SF2">
    <property type="entry name" value="DUF4038 DOMAIN-CONTAINING PROTEIN"/>
    <property type="match status" value="1"/>
</dbReference>
<dbReference type="AlphaFoldDB" id="A0A7L7LCU1"/>
<dbReference type="Gene3D" id="2.60.40.10">
    <property type="entry name" value="Immunoglobulins"/>
    <property type="match status" value="1"/>
</dbReference>
<dbReference type="Pfam" id="PF16586">
    <property type="entry name" value="DUF5060"/>
    <property type="match status" value="1"/>
</dbReference>
<evidence type="ECO:0000313" key="5">
    <source>
        <dbReference type="Proteomes" id="UP000514509"/>
    </source>
</evidence>